<sequence length="551" mass="63774">MKLSNLDKYVPGKLYKRGVDYFEQDYVKDLREDGLNRWHAVVSGTGDYHVSVILNDGDTILSSFCTCPFESDSLCKHEVAVCLAIQEHKNEYGSAPLDVLSRLKELKKAELLDLLEDLLQKQPAVNLYLVEKFSETAEMDEAKVRRMIRKSASRAGRSGFIAWDMTGLAIEGALEVQGYLDTLDPEQDGEKIIRFSLIIIYECSKMLEKADDSSGIIGTVIGESLRKIGEVMEQWPEKLDQAIIDRILDLFYPAILFHLEQDMTDLPVSLVGSLMEWSDRGDYGNKIYDFIEKIIGSEALQNKIYQYEIEQFRLFQLMILRQQGDQVAVEAFYQTHRAYPYIRKAEVERAMEAGEFEQAVRLCKESELVDSDLAGLVLDWKKKRFEAYSKLGWTKHQTALAYELAAAGEKDYYHELKKLVEADEWQKTVASLLKDLKKTRWNSDLYRFVLVEEKMTEELLEYCRSHLHTIETLYPHLLKEYPHEVNELFTSYIYQMIAPASDRKKYQEACRKIKIYKKALGKEAAAVLIDELKFMYPKRKALLDELSKISY</sequence>
<evidence type="ECO:0000256" key="1">
    <source>
        <dbReference type="PROSITE-ProRule" id="PRU00325"/>
    </source>
</evidence>
<keyword evidence="1" id="KW-0863">Zinc-finger</keyword>
<keyword evidence="4" id="KW-1185">Reference proteome</keyword>
<dbReference type="AlphaFoldDB" id="A0A7H8QCM8"/>
<accession>A0A7H8QCM8</accession>
<dbReference type="Proteomes" id="UP000509222">
    <property type="component" value="Chromosome"/>
</dbReference>
<dbReference type="GO" id="GO:0008270">
    <property type="term" value="F:zinc ion binding"/>
    <property type="evidence" value="ECO:0007669"/>
    <property type="project" value="UniProtKB-KW"/>
</dbReference>
<reference evidence="4" key="2">
    <citation type="submission" date="2020-06" db="EMBL/GenBank/DDBJ databases">
        <title>Isolation of Planomicrobium glaciei.</title>
        <authorList>
            <person name="Malisova L."/>
            <person name="Safrankova R."/>
            <person name="Jakubu V."/>
            <person name="Spanelova P."/>
        </authorList>
    </citation>
    <scope>NUCLEOTIDE SEQUENCE [LARGE SCALE GENOMIC DNA]</scope>
    <source>
        <strain evidence="4">NRL-ATB46093</strain>
    </source>
</reference>
<dbReference type="InterPro" id="IPR007527">
    <property type="entry name" value="Znf_SWIM"/>
</dbReference>
<dbReference type="RefSeq" id="WP_176294651.1">
    <property type="nucleotide sequence ID" value="NZ_CP051177.1"/>
</dbReference>
<dbReference type="PROSITE" id="PS50966">
    <property type="entry name" value="ZF_SWIM"/>
    <property type="match status" value="1"/>
</dbReference>
<gene>
    <name evidence="3" type="ORF">HF394_11230</name>
</gene>
<name>A0A7H8QCM8_9BACL</name>
<evidence type="ECO:0000259" key="2">
    <source>
        <dbReference type="PROSITE" id="PS50966"/>
    </source>
</evidence>
<proteinExistence type="predicted"/>
<evidence type="ECO:0000313" key="3">
    <source>
        <dbReference type="EMBL" id="QKX51115.1"/>
    </source>
</evidence>
<reference evidence="3 4" key="1">
    <citation type="submission" date="2020-04" db="EMBL/GenBank/DDBJ databases">
        <authorList>
            <person name="Pajer P."/>
            <person name="Broz P."/>
        </authorList>
    </citation>
    <scope>NUCLEOTIDE SEQUENCE [LARGE SCALE GENOMIC DNA]</scope>
    <source>
        <strain evidence="4">NRL-ATB46093</strain>
    </source>
</reference>
<protein>
    <recommendedName>
        <fullName evidence="2">SWIM-type domain-containing protein</fullName>
    </recommendedName>
</protein>
<keyword evidence="1" id="KW-0862">Zinc</keyword>
<feature type="domain" description="SWIM-type" evidence="2">
    <location>
        <begin position="48"/>
        <end position="86"/>
    </location>
</feature>
<evidence type="ECO:0000313" key="4">
    <source>
        <dbReference type="Proteomes" id="UP000509222"/>
    </source>
</evidence>
<organism evidence="3 4">
    <name type="scientific">Planococcus glaciei</name>
    <dbReference type="NCBI Taxonomy" id="459472"/>
    <lineage>
        <taxon>Bacteria</taxon>
        <taxon>Bacillati</taxon>
        <taxon>Bacillota</taxon>
        <taxon>Bacilli</taxon>
        <taxon>Bacillales</taxon>
        <taxon>Caryophanaceae</taxon>
        <taxon>Planococcus</taxon>
    </lineage>
</organism>
<keyword evidence="1" id="KW-0479">Metal-binding</keyword>
<dbReference type="EMBL" id="CP051177">
    <property type="protein sequence ID" value="QKX51115.1"/>
    <property type="molecule type" value="Genomic_DNA"/>
</dbReference>